<keyword evidence="2" id="KW-1185">Reference proteome</keyword>
<comment type="caution">
    <text evidence="1">The sequence shown here is derived from an EMBL/GenBank/DDBJ whole genome shotgun (WGS) entry which is preliminary data.</text>
</comment>
<dbReference type="Proteomes" id="UP001249851">
    <property type="component" value="Unassembled WGS sequence"/>
</dbReference>
<evidence type="ECO:0000313" key="1">
    <source>
        <dbReference type="EMBL" id="KAK2566832.1"/>
    </source>
</evidence>
<gene>
    <name evidence="1" type="ORF">P5673_009518</name>
</gene>
<reference evidence="1" key="1">
    <citation type="journal article" date="2023" name="G3 (Bethesda)">
        <title>Whole genome assembly and annotation of the endangered Caribbean coral Acropora cervicornis.</title>
        <authorList>
            <person name="Selwyn J.D."/>
            <person name="Vollmer S.V."/>
        </authorList>
    </citation>
    <scope>NUCLEOTIDE SEQUENCE</scope>
    <source>
        <strain evidence="1">K2</strain>
    </source>
</reference>
<evidence type="ECO:0000313" key="2">
    <source>
        <dbReference type="Proteomes" id="UP001249851"/>
    </source>
</evidence>
<reference evidence="1" key="2">
    <citation type="journal article" date="2023" name="Science">
        <title>Genomic signatures of disease resistance in endangered staghorn corals.</title>
        <authorList>
            <person name="Vollmer S.V."/>
            <person name="Selwyn J.D."/>
            <person name="Despard B.A."/>
            <person name="Roesel C.L."/>
        </authorList>
    </citation>
    <scope>NUCLEOTIDE SEQUENCE</scope>
    <source>
        <strain evidence="1">K2</strain>
    </source>
</reference>
<dbReference type="AlphaFoldDB" id="A0AAD9QT01"/>
<accession>A0AAD9QT01</accession>
<proteinExistence type="predicted"/>
<dbReference type="EMBL" id="JARQWQ010000016">
    <property type="protein sequence ID" value="KAK2566832.1"/>
    <property type="molecule type" value="Genomic_DNA"/>
</dbReference>
<sequence length="252" mass="28356">MSGERVSLPGPLCGLLTYDPSFKVEVRLHEPLWKVQFSPDDVAIEVLTLCSQLEPLCKREYATPSGGIDDAHKVEYQNKFEPKAQVLLEKMKEVLQFLPDPRPTLKCFATFSLNLLTRLVVYLNLTGISQTDWLVIAVSKGNILFDKSRQTSLSKPEIFYGCCDFITGYFSHLGMLNQLLTLGHQLNSDAFNLTNHKYLAHQTALLYQSVNQAGPPLAEYKKNIESNFKSLKARSAISLPTFLMVFSLCHPP</sequence>
<name>A0AAD9QT01_ACRCE</name>
<protein>
    <submittedName>
        <fullName evidence="1">Uncharacterized protein</fullName>
    </submittedName>
</protein>
<organism evidence="1 2">
    <name type="scientific">Acropora cervicornis</name>
    <name type="common">Staghorn coral</name>
    <dbReference type="NCBI Taxonomy" id="6130"/>
    <lineage>
        <taxon>Eukaryota</taxon>
        <taxon>Metazoa</taxon>
        <taxon>Cnidaria</taxon>
        <taxon>Anthozoa</taxon>
        <taxon>Hexacorallia</taxon>
        <taxon>Scleractinia</taxon>
        <taxon>Astrocoeniina</taxon>
        <taxon>Acroporidae</taxon>
        <taxon>Acropora</taxon>
    </lineage>
</organism>